<organism evidence="1 2">
    <name type="scientific">Bacillus cereus VD196</name>
    <dbReference type="NCBI Taxonomy" id="1053243"/>
    <lineage>
        <taxon>Bacteria</taxon>
        <taxon>Bacillati</taxon>
        <taxon>Bacillota</taxon>
        <taxon>Bacilli</taxon>
        <taxon>Bacillales</taxon>
        <taxon>Bacillaceae</taxon>
        <taxon>Bacillus</taxon>
        <taxon>Bacillus cereus group</taxon>
    </lineage>
</organism>
<dbReference type="Proteomes" id="UP000014023">
    <property type="component" value="Unassembled WGS sequence"/>
</dbReference>
<evidence type="ECO:0000313" key="2">
    <source>
        <dbReference type="Proteomes" id="UP000014023"/>
    </source>
</evidence>
<reference evidence="1 2" key="1">
    <citation type="submission" date="2012-12" db="EMBL/GenBank/DDBJ databases">
        <title>The Genome Sequence of Bacillus cereus VD196.</title>
        <authorList>
            <consortium name="The Broad Institute Genome Sequencing Platform"/>
            <consortium name="The Broad Institute Genome Sequencing Center for Infectious Disease"/>
            <person name="Feldgarden M."/>
            <person name="Van der Auwera G.A."/>
            <person name="Mahillon J."/>
            <person name="Duprez V."/>
            <person name="Timmery S."/>
            <person name="Mattelet C."/>
            <person name="Dierick K."/>
            <person name="Sun M."/>
            <person name="Yu Z."/>
            <person name="Zhu L."/>
            <person name="Hu X."/>
            <person name="Shank E.B."/>
            <person name="Swiecicka I."/>
            <person name="Hansen B.M."/>
            <person name="Andrup L."/>
            <person name="Walker B."/>
            <person name="Young S.K."/>
            <person name="Zeng Q."/>
            <person name="Gargeya S."/>
            <person name="Fitzgerald M."/>
            <person name="Haas B."/>
            <person name="Abouelleil A."/>
            <person name="Alvarado L."/>
            <person name="Arachchi H.M."/>
            <person name="Berlin A.M."/>
            <person name="Chapman S.B."/>
            <person name="Dewar J."/>
            <person name="Goldberg J."/>
            <person name="Griggs A."/>
            <person name="Gujja S."/>
            <person name="Hansen M."/>
            <person name="Howarth C."/>
            <person name="Imamovic A."/>
            <person name="Larimer J."/>
            <person name="McCowan C."/>
            <person name="Murphy C."/>
            <person name="Neiman D."/>
            <person name="Pearson M."/>
            <person name="Priest M."/>
            <person name="Roberts A."/>
            <person name="Saif S."/>
            <person name="Shea T."/>
            <person name="Sisk P."/>
            <person name="Sykes S."/>
            <person name="Wortman J."/>
            <person name="Nusbaum C."/>
            <person name="Birren B."/>
        </authorList>
    </citation>
    <scope>NUCLEOTIDE SEQUENCE [LARGE SCALE GENOMIC DNA]</scope>
    <source>
        <strain evidence="1 2">VD196</strain>
    </source>
</reference>
<name>A0A9W5Q647_BACCE</name>
<proteinExistence type="predicted"/>
<sequence length="44" mass="4857">MKDVKIENLCGSLRIFVDETGKVVAERLLIKLDLAGAINLTIEN</sequence>
<comment type="caution">
    <text evidence="1">The sequence shown here is derived from an EMBL/GenBank/DDBJ whole genome shotgun (WGS) entry which is preliminary data.</text>
</comment>
<gene>
    <name evidence="1" type="ORF">IKE_01568</name>
</gene>
<accession>A0A9W5Q647</accession>
<protein>
    <submittedName>
        <fullName evidence="1">Uncharacterized protein</fullName>
    </submittedName>
</protein>
<dbReference type="AlphaFoldDB" id="A0A9W5Q647"/>
<dbReference type="RefSeq" id="WP_016124628.1">
    <property type="nucleotide sequence ID" value="NZ_KB976254.1"/>
</dbReference>
<dbReference type="EMBL" id="AHFL01000007">
    <property type="protein sequence ID" value="EOO68094.1"/>
    <property type="molecule type" value="Genomic_DNA"/>
</dbReference>
<evidence type="ECO:0000313" key="1">
    <source>
        <dbReference type="EMBL" id="EOO68094.1"/>
    </source>
</evidence>